<keyword evidence="1" id="KW-0479">Metal-binding</keyword>
<dbReference type="InterPro" id="IPR050316">
    <property type="entry name" value="Tyrosinase/Hemocyanin"/>
</dbReference>
<dbReference type="Gene3D" id="1.10.1280.10">
    <property type="entry name" value="Di-copper center containing domain from catechol oxidase"/>
    <property type="match status" value="1"/>
</dbReference>
<keyword evidence="2" id="KW-0186">Copper</keyword>
<dbReference type="GO" id="GO:0046872">
    <property type="term" value="F:metal ion binding"/>
    <property type="evidence" value="ECO:0007669"/>
    <property type="project" value="UniProtKB-KW"/>
</dbReference>
<evidence type="ECO:0000313" key="4">
    <source>
        <dbReference type="EMBL" id="ORY50473.1"/>
    </source>
</evidence>
<evidence type="ECO:0000259" key="3">
    <source>
        <dbReference type="PROSITE" id="PS00498"/>
    </source>
</evidence>
<dbReference type="Pfam" id="PF00264">
    <property type="entry name" value="Tyrosinase"/>
    <property type="match status" value="1"/>
</dbReference>
<evidence type="ECO:0000256" key="2">
    <source>
        <dbReference type="ARBA" id="ARBA00023008"/>
    </source>
</evidence>
<dbReference type="PROSITE" id="PS00498">
    <property type="entry name" value="TYROSINASE_2"/>
    <property type="match status" value="1"/>
</dbReference>
<dbReference type="GO" id="GO:0016491">
    <property type="term" value="F:oxidoreductase activity"/>
    <property type="evidence" value="ECO:0007669"/>
    <property type="project" value="InterPro"/>
</dbReference>
<comment type="caution">
    <text evidence="4">The sequence shown here is derived from an EMBL/GenBank/DDBJ whole genome shotgun (WGS) entry which is preliminary data.</text>
</comment>
<name>A0A1Y2CTX0_9FUNG</name>
<proteinExistence type="predicted"/>
<dbReference type="SUPFAM" id="SSF48056">
    <property type="entry name" value="Di-copper centre-containing domain"/>
    <property type="match status" value="1"/>
</dbReference>
<keyword evidence="5" id="KW-1185">Reference proteome</keyword>
<dbReference type="InterPro" id="IPR008922">
    <property type="entry name" value="Di-copper_centre_dom_sf"/>
</dbReference>
<dbReference type="InterPro" id="IPR002227">
    <property type="entry name" value="Tyrosinase_Cu-bd"/>
</dbReference>
<evidence type="ECO:0000256" key="1">
    <source>
        <dbReference type="ARBA" id="ARBA00022723"/>
    </source>
</evidence>
<organism evidence="4 5">
    <name type="scientific">Rhizoclosmatium globosum</name>
    <dbReference type="NCBI Taxonomy" id="329046"/>
    <lineage>
        <taxon>Eukaryota</taxon>
        <taxon>Fungi</taxon>
        <taxon>Fungi incertae sedis</taxon>
        <taxon>Chytridiomycota</taxon>
        <taxon>Chytridiomycota incertae sedis</taxon>
        <taxon>Chytridiomycetes</taxon>
        <taxon>Chytridiales</taxon>
        <taxon>Chytriomycetaceae</taxon>
        <taxon>Rhizoclosmatium</taxon>
    </lineage>
</organism>
<evidence type="ECO:0000313" key="5">
    <source>
        <dbReference type="Proteomes" id="UP000193642"/>
    </source>
</evidence>
<reference evidence="4 5" key="1">
    <citation type="submission" date="2016-07" db="EMBL/GenBank/DDBJ databases">
        <title>Pervasive Adenine N6-methylation of Active Genes in Fungi.</title>
        <authorList>
            <consortium name="DOE Joint Genome Institute"/>
            <person name="Mondo S.J."/>
            <person name="Dannebaum R.O."/>
            <person name="Kuo R.C."/>
            <person name="Labutti K."/>
            <person name="Haridas S."/>
            <person name="Kuo A."/>
            <person name="Salamov A."/>
            <person name="Ahrendt S.R."/>
            <person name="Lipzen A."/>
            <person name="Sullivan W."/>
            <person name="Andreopoulos W.B."/>
            <person name="Clum A."/>
            <person name="Lindquist E."/>
            <person name="Daum C."/>
            <person name="Ramamoorthy G.K."/>
            <person name="Gryganskyi A."/>
            <person name="Culley D."/>
            <person name="Magnuson J.K."/>
            <person name="James T.Y."/>
            <person name="O'Malley M.A."/>
            <person name="Stajich J.E."/>
            <person name="Spatafora J.W."/>
            <person name="Visel A."/>
            <person name="Grigoriev I.V."/>
        </authorList>
    </citation>
    <scope>NUCLEOTIDE SEQUENCE [LARGE SCALE GENOMIC DNA]</scope>
    <source>
        <strain evidence="4 5">JEL800</strain>
    </source>
</reference>
<dbReference type="AlphaFoldDB" id="A0A1Y2CTX0"/>
<protein>
    <submittedName>
        <fullName evidence="4">Di-copper centre-containing protein</fullName>
    </submittedName>
</protein>
<dbReference type="EMBL" id="MCGO01000007">
    <property type="protein sequence ID" value="ORY50473.1"/>
    <property type="molecule type" value="Genomic_DNA"/>
</dbReference>
<accession>A0A1Y2CTX0</accession>
<dbReference type="PANTHER" id="PTHR11474">
    <property type="entry name" value="TYROSINASE FAMILY MEMBER"/>
    <property type="match status" value="1"/>
</dbReference>
<dbReference type="PANTHER" id="PTHR11474:SF126">
    <property type="entry name" value="TYROSINASE-LIKE PROTEIN TYR-1-RELATED"/>
    <property type="match status" value="1"/>
</dbReference>
<dbReference type="Proteomes" id="UP000193642">
    <property type="component" value="Unassembled WGS sequence"/>
</dbReference>
<gene>
    <name evidence="4" type="ORF">BCR33DRAFT_713265</name>
</gene>
<dbReference type="OrthoDB" id="6132182at2759"/>
<feature type="domain" description="Tyrosinase copper-binding" evidence="3">
    <location>
        <begin position="160"/>
        <end position="171"/>
    </location>
</feature>
<sequence>MAWDDFGTTHSANAWWAHANAEFLVYHRAMVHMMELALESVNWFGGVVYLDESLHQVDWPSMDLFSDRYFGVMGQPGQCLTTGQFTTQFKLIPTEKFPLTCLDRCGSGVFWSADMLNANLANATNYEAIRYDDTLNFHATGHGVLGGSCSMGDPSWSPRDPIFYFHHGFVDKHYWKWQNLCPSYKRDYEGRLKPAPGTTVGQEVNPNSPLDSWSHLTAAMVFDTDSDPMCYTYTKSGGDTDYTAPNCPDGSRPNYNPYYQGAIPPVRFSDPPAFTKATATATNSAKATATATAANWVVDMLTGFVAPPSTPRRDETSQALVIRDDSDYDANNSYCVTPLPDGSTKVNVTANGESNIYNVPKGCELYKAYFSHISILPVGHNASDGMPMASHCPTAMYPGCDDYVCERYPGFQPPQPDDPGQYPSFLTDAYIKVAHNLDACNIRASDCRVMWIVDEINAKHRAKKAQKQ</sequence>